<protein>
    <submittedName>
        <fullName evidence="4">ABC transporter</fullName>
        <ecNumber evidence="4">3.6.1.3</ecNumber>
    </submittedName>
</protein>
<gene>
    <name evidence="4" type="ORF">KU39_1053</name>
</gene>
<dbReference type="AlphaFoldDB" id="A0A1L6TAE2"/>
<name>A0A1L6TAE2_PISSA</name>
<dbReference type="Pfam" id="PF00005">
    <property type="entry name" value="ABC_tran"/>
    <property type="match status" value="1"/>
</dbReference>
<evidence type="ECO:0000313" key="4">
    <source>
        <dbReference type="EMBL" id="ALB22236.1"/>
    </source>
</evidence>
<dbReference type="GO" id="GO:0005524">
    <property type="term" value="F:ATP binding"/>
    <property type="evidence" value="ECO:0007669"/>
    <property type="project" value="UniProtKB-KW"/>
</dbReference>
<keyword evidence="2" id="KW-0547">Nucleotide-binding</keyword>
<keyword evidence="1" id="KW-0813">Transport</keyword>
<evidence type="ECO:0000256" key="2">
    <source>
        <dbReference type="ARBA" id="ARBA00022741"/>
    </source>
</evidence>
<dbReference type="InterPro" id="IPR003439">
    <property type="entry name" value="ABC_transporter-like_ATP-bd"/>
</dbReference>
<dbReference type="InterPro" id="IPR017871">
    <property type="entry name" value="ABC_transporter-like_CS"/>
</dbReference>
<evidence type="ECO:0000256" key="3">
    <source>
        <dbReference type="ARBA" id="ARBA00022840"/>
    </source>
</evidence>
<dbReference type="InterPro" id="IPR003593">
    <property type="entry name" value="AAA+_ATPase"/>
</dbReference>
<organism evidence="4 5">
    <name type="scientific">Piscirickettsia salmonis</name>
    <dbReference type="NCBI Taxonomy" id="1238"/>
    <lineage>
        <taxon>Bacteria</taxon>
        <taxon>Pseudomonadati</taxon>
        <taxon>Pseudomonadota</taxon>
        <taxon>Gammaproteobacteria</taxon>
        <taxon>Thiotrichales</taxon>
        <taxon>Piscirickettsiaceae</taxon>
        <taxon>Piscirickettsia</taxon>
    </lineage>
</organism>
<dbReference type="Proteomes" id="UP000029558">
    <property type="component" value="Chromosome"/>
</dbReference>
<dbReference type="OrthoDB" id="5560252at2"/>
<proteinExistence type="predicted"/>
<dbReference type="Gene3D" id="3.40.50.300">
    <property type="entry name" value="P-loop containing nucleotide triphosphate hydrolases"/>
    <property type="match status" value="1"/>
</dbReference>
<dbReference type="PROSITE" id="PS50893">
    <property type="entry name" value="ABC_TRANSPORTER_2"/>
    <property type="match status" value="1"/>
</dbReference>
<keyword evidence="4" id="KW-0378">Hydrolase</keyword>
<dbReference type="SMART" id="SM00382">
    <property type="entry name" value="AAA"/>
    <property type="match status" value="1"/>
</dbReference>
<keyword evidence="3" id="KW-0067">ATP-binding</keyword>
<sequence>MQDHALSVSGLTKTYPGGFQALQGVDFHVRAGEFCALLGPNGAGKSTTINIITTLLPASAGQVKIFGHDIRTQASEAKRLVGLVPQEFNFNMFEKIIDILLVQAAYYGIKRSQAKKNAEMYLKKLGLWQKRHQRARTLSGGMKRRLMIVRALIHHPKLLILDEPTAGVDIELRRSMWQFLKDINEKEKITIILTTHYLEEAEKLCKQIIIINQGKIIRNTDKKNLLQSLDVEYFIVVLSKPLNVAPELQGYITDVDHDGNLEIGVKVGQNLNRAFEQLSDLGVEVMSLSNKHNRLEELFLQYTATAEEE</sequence>
<dbReference type="SUPFAM" id="SSF52540">
    <property type="entry name" value="P-loop containing nucleoside triphosphate hydrolases"/>
    <property type="match status" value="1"/>
</dbReference>
<dbReference type="EMBL" id="CP012508">
    <property type="protein sequence ID" value="ALB22236.1"/>
    <property type="molecule type" value="Genomic_DNA"/>
</dbReference>
<dbReference type="PROSITE" id="PS00211">
    <property type="entry name" value="ABC_TRANSPORTER_1"/>
    <property type="match status" value="1"/>
</dbReference>
<evidence type="ECO:0000256" key="1">
    <source>
        <dbReference type="ARBA" id="ARBA00022448"/>
    </source>
</evidence>
<accession>A0A1L6TAE2</accession>
<dbReference type="GO" id="GO:0016887">
    <property type="term" value="F:ATP hydrolysis activity"/>
    <property type="evidence" value="ECO:0007669"/>
    <property type="project" value="InterPro"/>
</dbReference>
<dbReference type="InterPro" id="IPR027417">
    <property type="entry name" value="P-loop_NTPase"/>
</dbReference>
<dbReference type="PANTHER" id="PTHR42711">
    <property type="entry name" value="ABC TRANSPORTER ATP-BINDING PROTEIN"/>
    <property type="match status" value="1"/>
</dbReference>
<dbReference type="PANTHER" id="PTHR42711:SF15">
    <property type="entry name" value="ABC-TYPE MULTIDRUG TRANSPORT SYSTEM, ATPASE COMPONENT"/>
    <property type="match status" value="1"/>
</dbReference>
<dbReference type="EC" id="3.6.1.3" evidence="4"/>
<reference evidence="4 5" key="1">
    <citation type="journal article" date="2014" name="Genome Announc.">
        <title>Comparative Genome Analysis of Two Isolates of the Fish Pathogen Piscirickettsia salmonis from Different Hosts Reveals Major Differences in Virulence-Associated Secretion Systems.</title>
        <authorList>
            <person name="Bohle H."/>
            <person name="Henriquez P."/>
            <person name="Grothusen H."/>
            <person name="Navas E."/>
            <person name="Sandoval A."/>
            <person name="Bustamante F."/>
            <person name="Bustos P."/>
            <person name="Mancilla M."/>
        </authorList>
    </citation>
    <scope>NUCLEOTIDE SEQUENCE [LARGE SCALE GENOMIC DNA]</scope>
    <source>
        <strain evidence="5">B1-32597</strain>
    </source>
</reference>
<dbReference type="RefSeq" id="WP_017377875.1">
    <property type="nucleotide sequence ID" value="NZ_CP012508.1"/>
</dbReference>
<evidence type="ECO:0000313" key="5">
    <source>
        <dbReference type="Proteomes" id="UP000029558"/>
    </source>
</evidence>
<dbReference type="InterPro" id="IPR050763">
    <property type="entry name" value="ABC_transporter_ATP-binding"/>
</dbReference>